<name>A0ABX1G1E0_9MICC</name>
<comment type="caution">
    <text evidence="2">The sequence shown here is derived from an EMBL/GenBank/DDBJ whole genome shotgun (WGS) entry which is preliminary data.</text>
</comment>
<dbReference type="RefSeq" id="WP_168150930.1">
    <property type="nucleotide sequence ID" value="NZ_JAAWVT010000001.1"/>
</dbReference>
<keyword evidence="1" id="KW-0812">Transmembrane</keyword>
<keyword evidence="1" id="KW-1133">Transmembrane helix</keyword>
<gene>
    <name evidence="2" type="ORF">HED64_04930</name>
</gene>
<dbReference type="EMBL" id="JAAWVT010000001">
    <property type="protein sequence ID" value="NKG20058.1"/>
    <property type="molecule type" value="Genomic_DNA"/>
</dbReference>
<keyword evidence="3" id="KW-1185">Reference proteome</keyword>
<dbReference type="Proteomes" id="UP000746595">
    <property type="component" value="Unassembled WGS sequence"/>
</dbReference>
<feature type="transmembrane region" description="Helical" evidence="1">
    <location>
        <begin position="100"/>
        <end position="118"/>
    </location>
</feature>
<evidence type="ECO:0000256" key="1">
    <source>
        <dbReference type="SAM" id="Phobius"/>
    </source>
</evidence>
<feature type="transmembrane region" description="Helical" evidence="1">
    <location>
        <begin position="76"/>
        <end position="94"/>
    </location>
</feature>
<protein>
    <submittedName>
        <fullName evidence="2">Uncharacterized protein</fullName>
    </submittedName>
</protein>
<evidence type="ECO:0000313" key="2">
    <source>
        <dbReference type="EMBL" id="NKG20058.1"/>
    </source>
</evidence>
<sequence length="133" mass="14534">MMSAFVICVIAFVALPFVAGIGLTVLVFGPESIMDGALPWILYICVGTLLAVMLADSILEPLFDRYLPGQPIAGEALQFVIGIWVITMGYRFFFTEYLPALSAAVISALGLLVFIPLIKRSEKRFKRAEGDSE</sequence>
<evidence type="ECO:0000313" key="3">
    <source>
        <dbReference type="Proteomes" id="UP000746595"/>
    </source>
</evidence>
<reference evidence="2 3" key="1">
    <citation type="submission" date="2020-04" db="EMBL/GenBank/DDBJ databases">
        <title>Paeniglutamicibacter sp. ANT13_2, a novel actinomycete isolated from sediment in Antarctica.</title>
        <authorList>
            <person name="Sakdapetsiri C."/>
            <person name="Pinyakong O."/>
        </authorList>
    </citation>
    <scope>NUCLEOTIDE SEQUENCE [LARGE SCALE GENOMIC DNA]</scope>
    <source>
        <strain evidence="2 3">ANT13_2</strain>
    </source>
</reference>
<organism evidence="2 3">
    <name type="scientific">Paeniglutamicibacter terrestris</name>
    <dbReference type="NCBI Taxonomy" id="2723403"/>
    <lineage>
        <taxon>Bacteria</taxon>
        <taxon>Bacillati</taxon>
        <taxon>Actinomycetota</taxon>
        <taxon>Actinomycetes</taxon>
        <taxon>Micrococcales</taxon>
        <taxon>Micrococcaceae</taxon>
        <taxon>Paeniglutamicibacter</taxon>
    </lineage>
</organism>
<feature type="transmembrane region" description="Helical" evidence="1">
    <location>
        <begin position="36"/>
        <end position="55"/>
    </location>
</feature>
<proteinExistence type="predicted"/>
<accession>A0ABX1G1E0</accession>
<keyword evidence="1" id="KW-0472">Membrane</keyword>